<comment type="caution">
    <text evidence="8">The sequence shown here is derived from an EMBL/GenBank/DDBJ whole genome shotgun (WGS) entry which is preliminary data.</text>
</comment>
<dbReference type="PANTHER" id="PTHR35333">
    <property type="entry name" value="BETA-LACTAMASE"/>
    <property type="match status" value="1"/>
</dbReference>
<keyword evidence="4 6" id="KW-0378">Hydrolase</keyword>
<dbReference type="InterPro" id="IPR045155">
    <property type="entry name" value="Beta-lactam_cat"/>
</dbReference>
<comment type="similarity">
    <text evidence="2 6">Belongs to the class-A beta-lactamase family.</text>
</comment>
<evidence type="ECO:0000313" key="8">
    <source>
        <dbReference type="EMBL" id="MBR0653706.1"/>
    </source>
</evidence>
<comment type="catalytic activity">
    <reaction evidence="1 6">
        <text>a beta-lactam + H2O = a substituted beta-amino acid</text>
        <dbReference type="Rhea" id="RHEA:20401"/>
        <dbReference type="ChEBI" id="CHEBI:15377"/>
        <dbReference type="ChEBI" id="CHEBI:35627"/>
        <dbReference type="ChEBI" id="CHEBI:140347"/>
        <dbReference type="EC" id="3.5.2.6"/>
    </reaction>
</comment>
<keyword evidence="5 6" id="KW-0046">Antibiotic resistance</keyword>
<feature type="domain" description="Beta-lactamase class A catalytic" evidence="7">
    <location>
        <begin position="25"/>
        <end position="239"/>
    </location>
</feature>
<dbReference type="AlphaFoldDB" id="A0AAF1JUI7"/>
<dbReference type="Pfam" id="PF13354">
    <property type="entry name" value="Beta-lactamase2"/>
    <property type="match status" value="1"/>
</dbReference>
<evidence type="ECO:0000256" key="6">
    <source>
        <dbReference type="RuleBase" id="RU361140"/>
    </source>
</evidence>
<evidence type="ECO:0000259" key="7">
    <source>
        <dbReference type="Pfam" id="PF13354"/>
    </source>
</evidence>
<evidence type="ECO:0000313" key="9">
    <source>
        <dbReference type="Proteomes" id="UP001196068"/>
    </source>
</evidence>
<dbReference type="EMBL" id="JAAEDH010000001">
    <property type="protein sequence ID" value="MBR0653706.1"/>
    <property type="molecule type" value="Genomic_DNA"/>
</dbReference>
<evidence type="ECO:0000256" key="5">
    <source>
        <dbReference type="ARBA" id="ARBA00023251"/>
    </source>
</evidence>
<keyword evidence="9" id="KW-1185">Reference proteome</keyword>
<reference evidence="8" key="2">
    <citation type="journal article" date="2021" name="Syst. Appl. Microbiol.">
        <title>Roseomonas hellenica sp. nov., isolated from roots of wild-growing Alkanna tinctoria.</title>
        <authorList>
            <person name="Rat A."/>
            <person name="Naranjo H.D."/>
            <person name="Lebbe L."/>
            <person name="Cnockaert M."/>
            <person name="Krigas N."/>
            <person name="Grigoriadou K."/>
            <person name="Maloupa E."/>
            <person name="Willems A."/>
        </authorList>
    </citation>
    <scope>NUCLEOTIDE SEQUENCE</scope>
    <source>
        <strain evidence="8">LMG 28251</strain>
    </source>
</reference>
<sequence>MPPFGGAVFAHAVVAAERLSGGRFGVAVLDTENGQAFAHRGAERFAFCSTFKCILAAATLDAVDLGRERLDRAIPVTPGDLVPHAPVTGQHVGGTLTVQALCEAMMSWSDNPAANLLLRALGGPAALTEFARGLGDAEFRLDRIETALNEAAPGDPRDTTTPAAMLATLQRLLVGDALAPASREILAGWLIGCRTGDRKIRAGLPADWRCGDRTGSGERGTTNDIAILWPPRRRPLLVVGFITESATALEQRDAALAALGRGVAAALA</sequence>
<dbReference type="GO" id="GO:0030655">
    <property type="term" value="P:beta-lactam antibiotic catabolic process"/>
    <property type="evidence" value="ECO:0007669"/>
    <property type="project" value="InterPro"/>
</dbReference>
<proteinExistence type="inferred from homology"/>
<evidence type="ECO:0000256" key="2">
    <source>
        <dbReference type="ARBA" id="ARBA00009009"/>
    </source>
</evidence>
<dbReference type="PANTHER" id="PTHR35333:SF3">
    <property type="entry name" value="BETA-LACTAMASE-TYPE TRANSPEPTIDASE FOLD CONTAINING PROTEIN"/>
    <property type="match status" value="1"/>
</dbReference>
<dbReference type="InterPro" id="IPR000871">
    <property type="entry name" value="Beta-lactam_class-A"/>
</dbReference>
<name>A0AAF1JUI7_9PROT</name>
<gene>
    <name evidence="8" type="primary">bla</name>
    <name evidence="8" type="ORF">GXW79_01300</name>
</gene>
<dbReference type="GO" id="GO:0046677">
    <property type="term" value="P:response to antibiotic"/>
    <property type="evidence" value="ECO:0007669"/>
    <property type="project" value="UniProtKB-UniRule"/>
</dbReference>
<dbReference type="NCBIfam" id="NF033103">
    <property type="entry name" value="bla_class_A"/>
    <property type="match status" value="1"/>
</dbReference>
<evidence type="ECO:0000256" key="1">
    <source>
        <dbReference type="ARBA" id="ARBA00001526"/>
    </source>
</evidence>
<dbReference type="InterPro" id="IPR012338">
    <property type="entry name" value="Beta-lactam/transpept-like"/>
</dbReference>
<dbReference type="PRINTS" id="PR00118">
    <property type="entry name" value="BLACTAMASEA"/>
</dbReference>
<evidence type="ECO:0000256" key="3">
    <source>
        <dbReference type="ARBA" id="ARBA00012865"/>
    </source>
</evidence>
<dbReference type="Gene3D" id="3.40.710.10">
    <property type="entry name" value="DD-peptidase/beta-lactamase superfamily"/>
    <property type="match status" value="1"/>
</dbReference>
<accession>A0AAF1JUI7</accession>
<dbReference type="SUPFAM" id="SSF56601">
    <property type="entry name" value="beta-lactamase/transpeptidase-like"/>
    <property type="match status" value="1"/>
</dbReference>
<dbReference type="GO" id="GO:0008800">
    <property type="term" value="F:beta-lactamase activity"/>
    <property type="evidence" value="ECO:0007669"/>
    <property type="project" value="UniProtKB-UniRule"/>
</dbReference>
<evidence type="ECO:0000256" key="4">
    <source>
        <dbReference type="ARBA" id="ARBA00022801"/>
    </source>
</evidence>
<protein>
    <recommendedName>
        <fullName evidence="3 6">Beta-lactamase</fullName>
        <ecNumber evidence="3 6">3.5.2.6</ecNumber>
    </recommendedName>
</protein>
<dbReference type="Proteomes" id="UP001196068">
    <property type="component" value="Unassembled WGS sequence"/>
</dbReference>
<reference evidence="8" key="1">
    <citation type="submission" date="2020-01" db="EMBL/GenBank/DDBJ databases">
        <authorList>
            <person name="Rat A."/>
        </authorList>
    </citation>
    <scope>NUCLEOTIDE SEQUENCE</scope>
    <source>
        <strain evidence="8">LMG 28251</strain>
    </source>
</reference>
<dbReference type="PROSITE" id="PS00146">
    <property type="entry name" value="BETA_LACTAMASE_A"/>
    <property type="match status" value="1"/>
</dbReference>
<dbReference type="InterPro" id="IPR023650">
    <property type="entry name" value="Beta-lactam_class-A_AS"/>
</dbReference>
<organism evidence="8 9">
    <name type="scientific">Plastoroseomonas arctica</name>
    <dbReference type="NCBI Taxonomy" id="1509237"/>
    <lineage>
        <taxon>Bacteria</taxon>
        <taxon>Pseudomonadati</taxon>
        <taxon>Pseudomonadota</taxon>
        <taxon>Alphaproteobacteria</taxon>
        <taxon>Acetobacterales</taxon>
        <taxon>Acetobacteraceae</taxon>
        <taxon>Plastoroseomonas</taxon>
    </lineage>
</organism>
<dbReference type="EC" id="3.5.2.6" evidence="3 6"/>